<dbReference type="AlphaFoldDB" id="A0A9W8QDZ4"/>
<reference evidence="1" key="1">
    <citation type="journal article" date="2023" name="Access Microbiol">
        <title>De-novo genome assembly for Akanthomyces muscarius, a biocontrol agent of insect agricultural pests.</title>
        <authorList>
            <person name="Erdos Z."/>
            <person name="Studholme D.J."/>
            <person name="Raymond B."/>
            <person name="Sharma M."/>
        </authorList>
    </citation>
    <scope>NUCLEOTIDE SEQUENCE</scope>
    <source>
        <strain evidence="1">Ve6</strain>
    </source>
</reference>
<dbReference type="EMBL" id="JAJHUN010000007">
    <property type="protein sequence ID" value="KAJ4154872.1"/>
    <property type="molecule type" value="Genomic_DNA"/>
</dbReference>
<gene>
    <name evidence="1" type="ORF">LMH87_000146</name>
</gene>
<evidence type="ECO:0000313" key="1">
    <source>
        <dbReference type="EMBL" id="KAJ4154872.1"/>
    </source>
</evidence>
<dbReference type="GeneID" id="80887305"/>
<proteinExistence type="predicted"/>
<dbReference type="RefSeq" id="XP_056054996.1">
    <property type="nucleotide sequence ID" value="XM_056198005.1"/>
</dbReference>
<dbReference type="KEGG" id="amus:LMH87_000146"/>
<protein>
    <submittedName>
        <fullName evidence="1">Uncharacterized protein</fullName>
    </submittedName>
</protein>
<name>A0A9W8QDZ4_AKAMU</name>
<accession>A0A9W8QDZ4</accession>
<keyword evidence="2" id="KW-1185">Reference proteome</keyword>
<comment type="caution">
    <text evidence="1">The sequence shown here is derived from an EMBL/GenBank/DDBJ whole genome shotgun (WGS) entry which is preliminary data.</text>
</comment>
<evidence type="ECO:0000313" key="2">
    <source>
        <dbReference type="Proteomes" id="UP001144673"/>
    </source>
</evidence>
<sequence length="78" mass="8909">MLLTLVARRMPAHPAIGPRPRQTVMHTSWPCIVYPRLIRQHCRFRDDKASDSSCVTAITLARHSIFCKANYCERENGG</sequence>
<dbReference type="Proteomes" id="UP001144673">
    <property type="component" value="Chromosome 6"/>
</dbReference>
<organism evidence="1 2">
    <name type="scientific">Akanthomyces muscarius</name>
    <name type="common">Entomopathogenic fungus</name>
    <name type="synonym">Lecanicillium muscarium</name>
    <dbReference type="NCBI Taxonomy" id="2231603"/>
    <lineage>
        <taxon>Eukaryota</taxon>
        <taxon>Fungi</taxon>
        <taxon>Dikarya</taxon>
        <taxon>Ascomycota</taxon>
        <taxon>Pezizomycotina</taxon>
        <taxon>Sordariomycetes</taxon>
        <taxon>Hypocreomycetidae</taxon>
        <taxon>Hypocreales</taxon>
        <taxon>Cordycipitaceae</taxon>
        <taxon>Akanthomyces</taxon>
    </lineage>
</organism>